<protein>
    <recommendedName>
        <fullName evidence="2">Ac52</fullName>
    </recommendedName>
</protein>
<dbReference type="InterPro" id="IPR020201">
    <property type="entry name" value="AcMNPV_Orf52"/>
</dbReference>
<organismHost>
    <name type="scientific">Lepidoptera</name>
    <name type="common">moths &amp; butterflies</name>
    <dbReference type="NCBI Taxonomy" id="7088"/>
</organismHost>
<reference evidence="1" key="1">
    <citation type="submission" date="2019-02" db="EMBL/GenBank/DDBJ databases">
        <title>Genetic diversity of Spodoptera frugiperda multiple nucleopolyhedovirus and pathogenicity against corn- and rice-strain S. frugiperda larvae.</title>
        <authorList>
            <person name="Harrison R.L."/>
            <person name="Rowley D.L."/>
            <person name="Popham H.J."/>
        </authorList>
    </citation>
    <scope>NUCLEOTIDE SEQUENCE</scope>
    <source>
        <strain evidence="1">IIBBL BCIPV 459</strain>
    </source>
</reference>
<organism evidence="1">
    <name type="scientific">Spodoptera frugiperda nuclear polyhedrosis virus</name>
    <name type="common">SfNPV</name>
    <dbReference type="NCBI Taxonomy" id="10455"/>
    <lineage>
        <taxon>Viruses</taxon>
        <taxon>Viruses incertae sedis</taxon>
        <taxon>Naldaviricetes</taxon>
        <taxon>Lefavirales</taxon>
        <taxon>Baculoviridae</taxon>
        <taxon>Alphabaculovirus</taxon>
        <taxon>Alphabaculovirus spofrugiperdae</taxon>
    </lineage>
</organism>
<evidence type="ECO:0008006" key="2">
    <source>
        <dbReference type="Google" id="ProtNLM"/>
    </source>
</evidence>
<proteinExistence type="predicted"/>
<name>A0A7G3W7W1_NPVSF</name>
<sequence>MELIIPFLHYSKLYRLATSENARRLIYDQWSKDTTNITRDLSSTKAVSLSTNCVFCHEKFNQDKDRYFCDFCFFPRTGVDEEFATYCLLSVCYYETAGEIIDDNNGTESSSQRVVYRQRLKMTWYNYERIGKMYEVLYPQCYQCKSLTRNLGAKFYYFDDRMFCDNCMFPLFIIILHNK</sequence>
<dbReference type="Pfam" id="PF11077">
    <property type="entry name" value="DUF2616"/>
    <property type="match status" value="1"/>
</dbReference>
<evidence type="ECO:0000313" key="1">
    <source>
        <dbReference type="EMBL" id="QED40168.1"/>
    </source>
</evidence>
<accession>A0A7G3W7W1</accession>
<dbReference type="EMBL" id="MK503924">
    <property type="protein sequence ID" value="QED40168.1"/>
    <property type="molecule type" value="Genomic_DNA"/>
</dbReference>